<dbReference type="SUPFAM" id="SSF53639">
    <property type="entry name" value="AraD/HMP-PK domain-like"/>
    <property type="match status" value="1"/>
</dbReference>
<dbReference type="OrthoDB" id="3238794at2759"/>
<evidence type="ECO:0000313" key="4">
    <source>
        <dbReference type="Proteomes" id="UP000309340"/>
    </source>
</evidence>
<dbReference type="FunFam" id="3.40.225.10:FF:000009">
    <property type="entry name" value="Class II aldolase/adducin N-terminal"/>
    <property type="match status" value="1"/>
</dbReference>
<evidence type="ECO:0000256" key="1">
    <source>
        <dbReference type="SAM" id="MobiDB-lite"/>
    </source>
</evidence>
<sequence>MPTPIKIEPATEAVSRKRPALEHGQVGIAKKRPRGNVKLKRRLHGPRRSGRSPFIFHKDRLCQSSDFFVAACAREWQQGDEKIIRVPAIEPSTFELYTDWTYRHQIDLSLLYIAGDMLLDERVKNLVIDELVIRTGHWPHGSLCVEPEHVRHVWEHSAADSNIRAFLLTSFAATMNPTKIGLFEKEFYPSDFFYDLALRHMELRDSSPRDYIPNVAKRCRYHIHAGPSKFSQHSDCVKQTPGLLARLTGDERARQLRKTAGDRPLDRFTYGPHPISGNQTDTVKQVRIPTFSNPLDERAFRKLHAAACIRWLGLNGYNNEGAGGHITVRDPINSAQFWINPFCKSFKYMKPEDLCLVDEEGIVQPEGNMHAINPAGFAIHSAVHQARPDVIAAVHCHSLPTKAFSALGCKLEPINQDACRFYEDHAVYENFGGIVLAHEEGRRIAKALGNKKAVILQNHGILTGAKSVDAATYLFGAMDRCIEAQLLADAAAGGRGTKTIKIDHEEAEYTRRVYTDEMEYNMFQSCFEDIVPGKAQEAVPSSVEHQLPDALHDTGSNKETGKVSHATGDSKVPQTLQEGLPEKVEKIVPNALHDTSGAKFSDGSVGK</sequence>
<dbReference type="SUPFAM" id="SSF54695">
    <property type="entry name" value="POZ domain"/>
    <property type="match status" value="1"/>
</dbReference>
<dbReference type="GO" id="GO:0051015">
    <property type="term" value="F:actin filament binding"/>
    <property type="evidence" value="ECO:0007669"/>
    <property type="project" value="TreeGrafter"/>
</dbReference>
<comment type="caution">
    <text evidence="3">The sequence shown here is derived from an EMBL/GenBank/DDBJ whole genome shotgun (WGS) entry which is preliminary data.</text>
</comment>
<proteinExistence type="predicted"/>
<feature type="domain" description="Class II aldolase/adducin N-terminal" evidence="2">
    <location>
        <begin position="303"/>
        <end position="486"/>
    </location>
</feature>
<dbReference type="CDD" id="cd18186">
    <property type="entry name" value="BTB_POZ_ZBTB_KLHL-like"/>
    <property type="match status" value="1"/>
</dbReference>
<dbReference type="Gene3D" id="3.30.710.10">
    <property type="entry name" value="Potassium Channel Kv1.1, Chain A"/>
    <property type="match status" value="1"/>
</dbReference>
<dbReference type="InterPro" id="IPR051017">
    <property type="entry name" value="Aldolase-II_Adducin_sf"/>
</dbReference>
<dbReference type="AlphaFoldDB" id="A0A4V5NGF0"/>
<feature type="compositionally biased region" description="Basic and acidic residues" evidence="1">
    <location>
        <begin position="548"/>
        <end position="562"/>
    </location>
</feature>
<dbReference type="InterPro" id="IPR036409">
    <property type="entry name" value="Aldolase_II/adducin_N_sf"/>
</dbReference>
<organism evidence="3 4">
    <name type="scientific">Friedmanniomyces simplex</name>
    <dbReference type="NCBI Taxonomy" id="329884"/>
    <lineage>
        <taxon>Eukaryota</taxon>
        <taxon>Fungi</taxon>
        <taxon>Dikarya</taxon>
        <taxon>Ascomycota</taxon>
        <taxon>Pezizomycotina</taxon>
        <taxon>Dothideomycetes</taxon>
        <taxon>Dothideomycetidae</taxon>
        <taxon>Mycosphaerellales</taxon>
        <taxon>Teratosphaeriaceae</taxon>
        <taxon>Friedmanniomyces</taxon>
    </lineage>
</organism>
<protein>
    <recommendedName>
        <fullName evidence="2">Class II aldolase/adducin N-terminal domain-containing protein</fullName>
    </recommendedName>
</protein>
<evidence type="ECO:0000313" key="3">
    <source>
        <dbReference type="EMBL" id="TKA74679.1"/>
    </source>
</evidence>
<dbReference type="SMART" id="SM01007">
    <property type="entry name" value="Aldolase_II"/>
    <property type="match status" value="1"/>
</dbReference>
<gene>
    <name evidence="3" type="ORF">B0A55_04701</name>
</gene>
<dbReference type="InterPro" id="IPR011333">
    <property type="entry name" value="SKP1/BTB/POZ_sf"/>
</dbReference>
<name>A0A4V5NGF0_9PEZI</name>
<dbReference type="InterPro" id="IPR001303">
    <property type="entry name" value="Aldolase_II/adducin_N"/>
</dbReference>
<dbReference type="Gene3D" id="3.40.225.10">
    <property type="entry name" value="Class II aldolase/adducin N-terminal domain"/>
    <property type="match status" value="1"/>
</dbReference>
<reference evidence="3 4" key="1">
    <citation type="submission" date="2017-03" db="EMBL/GenBank/DDBJ databases">
        <title>Genomes of endolithic fungi from Antarctica.</title>
        <authorList>
            <person name="Coleine C."/>
            <person name="Masonjones S."/>
            <person name="Stajich J.E."/>
        </authorList>
    </citation>
    <scope>NUCLEOTIDE SEQUENCE [LARGE SCALE GENOMIC DNA]</scope>
    <source>
        <strain evidence="3 4">CCFEE 5184</strain>
    </source>
</reference>
<dbReference type="PANTHER" id="PTHR10672">
    <property type="entry name" value="ADDUCIN"/>
    <property type="match status" value="1"/>
</dbReference>
<dbReference type="Proteomes" id="UP000309340">
    <property type="component" value="Unassembled WGS sequence"/>
</dbReference>
<evidence type="ECO:0000259" key="2">
    <source>
        <dbReference type="SMART" id="SM01007"/>
    </source>
</evidence>
<keyword evidence="4" id="KW-1185">Reference proteome</keyword>
<dbReference type="Pfam" id="PF00596">
    <property type="entry name" value="Aldolase_II"/>
    <property type="match status" value="1"/>
</dbReference>
<dbReference type="PANTHER" id="PTHR10672:SF39">
    <property type="entry name" value="CLASS II ALDOLASE_ADDUCIN N-TERMINAL DOMAIN-CONTAINING PROTEIN"/>
    <property type="match status" value="1"/>
</dbReference>
<dbReference type="GO" id="GO:0005856">
    <property type="term" value="C:cytoskeleton"/>
    <property type="evidence" value="ECO:0007669"/>
    <property type="project" value="TreeGrafter"/>
</dbReference>
<dbReference type="NCBIfam" id="NF004855">
    <property type="entry name" value="PRK06208.1"/>
    <property type="match status" value="1"/>
</dbReference>
<dbReference type="EMBL" id="NAJQ01000217">
    <property type="protein sequence ID" value="TKA74679.1"/>
    <property type="molecule type" value="Genomic_DNA"/>
</dbReference>
<accession>A0A4V5NGF0</accession>
<dbReference type="STRING" id="329884.A0A4V5NGF0"/>
<feature type="region of interest" description="Disordered" evidence="1">
    <location>
        <begin position="548"/>
        <end position="581"/>
    </location>
</feature>